<dbReference type="InterPro" id="IPR011047">
    <property type="entry name" value="Quinoprotein_ADH-like_sf"/>
</dbReference>
<dbReference type="EMBL" id="JACJSG010000063">
    <property type="protein sequence ID" value="MBD2504916.1"/>
    <property type="molecule type" value="Genomic_DNA"/>
</dbReference>
<dbReference type="Gene3D" id="2.120.10.30">
    <property type="entry name" value="TolB, C-terminal domain"/>
    <property type="match status" value="2"/>
</dbReference>
<gene>
    <name evidence="1" type="ORF">H6G83_30680</name>
</gene>
<proteinExistence type="predicted"/>
<evidence type="ECO:0000313" key="2">
    <source>
        <dbReference type="Proteomes" id="UP000661112"/>
    </source>
</evidence>
<dbReference type="PANTHER" id="PTHR35580">
    <property type="entry name" value="CELL SURFACE GLYCOPROTEIN (S-LAYER PROTEIN)-LIKE PROTEIN"/>
    <property type="match status" value="1"/>
</dbReference>
<reference evidence="1 2" key="1">
    <citation type="journal article" date="2020" name="ISME J.">
        <title>Comparative genomics reveals insights into cyanobacterial evolution and habitat adaptation.</title>
        <authorList>
            <person name="Chen M.Y."/>
            <person name="Teng W.K."/>
            <person name="Zhao L."/>
            <person name="Hu C.X."/>
            <person name="Zhou Y.K."/>
            <person name="Han B.P."/>
            <person name="Song L.R."/>
            <person name="Shu W.S."/>
        </authorList>
    </citation>
    <scope>NUCLEOTIDE SEQUENCE [LARGE SCALE GENOMIC DNA]</scope>
    <source>
        <strain evidence="1 2">FACHB-119</strain>
    </source>
</reference>
<dbReference type="Proteomes" id="UP000661112">
    <property type="component" value="Unassembled WGS sequence"/>
</dbReference>
<sequence length="692" mass="74882">MTDNRKISRGFSRVGDKKIRTALRSVDEQITQSLSSTLSEVLPNELQTYIRAILQRSGRTDGASLLTGPNVDISSLFFNEDPSKNFPNTFATYSNVLTVSSDINFITSEDAEVKIIWGRHGSDSLTGFDPGVDNTGKRRIDIFVGDFIDEQFNPIPGALNAGKSWSDRFILGDWQKSYYVEDDETLGLNQSALILDFNPNEDTIQLHGDRQDYEIVNTSQGTAIFWRERDGYDLVGIVAGVSDLSLDDDYFQFTGNKAPKTVLKEAEHIGTTANDYIFSSTVDAQGNFFVGGGTGGSLAGSNIGARDAWLAKYDSNGNLRWSKQFGSTGTESVWAMASDGSNVYVAGNTTGQLENNTSKGGNDGYLAKYDSDGNQVWIKQYGTYTLEESYKITVDSSGNVYTAGHTFGSLGGPNQNLGQGEVFELPSTDGYVAKFDSNGNELWVAQFGTITLDDNWGIAVDNNGNVFAGGNTKGSFGGPNAGPAGEYDAWLVKLNKDGQTDWVRQFGTPNYDFMWDIETDSVGNIYATGWTLGDLGGKNAGSYDVWLAKYDTNGNQLWIKQFGTSADDAPNLDGIDIDANDNIYLTGNTNGNLGGANAGSYDAWAAKFDKDGNQLWLTQFGTPYYDTATTVTADNYGKVYVSGTTEGSLGATNAGSYDAWSLKLDADNGKIQDFNSSNSYDYAGLGNGNFSV</sequence>
<accession>A0ABR8DD67</accession>
<protein>
    <submittedName>
        <fullName evidence="1">SBBP repeat-containing protein</fullName>
    </submittedName>
</protein>
<dbReference type="InterPro" id="IPR010620">
    <property type="entry name" value="SBBP_repeat"/>
</dbReference>
<dbReference type="SUPFAM" id="SSF50998">
    <property type="entry name" value="Quinoprotein alcohol dehydrogenase-like"/>
    <property type="match status" value="1"/>
</dbReference>
<dbReference type="InterPro" id="IPR011042">
    <property type="entry name" value="6-blade_b-propeller_TolB-like"/>
</dbReference>
<keyword evidence="2" id="KW-1185">Reference proteome</keyword>
<evidence type="ECO:0000313" key="1">
    <source>
        <dbReference type="EMBL" id="MBD2504916.1"/>
    </source>
</evidence>
<comment type="caution">
    <text evidence="1">The sequence shown here is derived from an EMBL/GenBank/DDBJ whole genome shotgun (WGS) entry which is preliminary data.</text>
</comment>
<dbReference type="Pfam" id="PF06739">
    <property type="entry name" value="SBBP"/>
    <property type="match status" value="4"/>
</dbReference>
<organism evidence="1 2">
    <name type="scientific">Anabaena azotica FACHB-119</name>
    <dbReference type="NCBI Taxonomy" id="947527"/>
    <lineage>
        <taxon>Bacteria</taxon>
        <taxon>Bacillati</taxon>
        <taxon>Cyanobacteriota</taxon>
        <taxon>Cyanophyceae</taxon>
        <taxon>Nostocales</taxon>
        <taxon>Nostocaceae</taxon>
        <taxon>Anabaena</taxon>
        <taxon>Anabaena azotica</taxon>
    </lineage>
</organism>
<dbReference type="RefSeq" id="WP_190479187.1">
    <property type="nucleotide sequence ID" value="NZ_JACJSG010000063.1"/>
</dbReference>
<dbReference type="InterPro" id="IPR052918">
    <property type="entry name" value="Motility_Chemotaxis_Reg"/>
</dbReference>
<dbReference type="PANTHER" id="PTHR35580:SF1">
    <property type="entry name" value="PHYTASE-LIKE DOMAIN-CONTAINING PROTEIN"/>
    <property type="match status" value="1"/>
</dbReference>
<name>A0ABR8DD67_9NOST</name>